<dbReference type="AlphaFoldDB" id="A0A8D5JNA7"/>
<dbReference type="KEGG" id="dbk:DGMP_31750"/>
<evidence type="ECO:0000313" key="6">
    <source>
        <dbReference type="Proteomes" id="UP000826725"/>
    </source>
</evidence>
<evidence type="ECO:0000256" key="3">
    <source>
        <dbReference type="ARBA" id="ARBA00023163"/>
    </source>
</evidence>
<keyword evidence="2" id="KW-0238">DNA-binding</keyword>
<dbReference type="EMBL" id="AP024086">
    <property type="protein sequence ID" value="BCL62482.1"/>
    <property type="molecule type" value="Genomic_DNA"/>
</dbReference>
<dbReference type="GO" id="GO:0003700">
    <property type="term" value="F:DNA-binding transcription factor activity"/>
    <property type="evidence" value="ECO:0007669"/>
    <property type="project" value="InterPro"/>
</dbReference>
<keyword evidence="1" id="KW-0805">Transcription regulation</keyword>
<organism evidence="5 6">
    <name type="scientific">Desulfomarina profundi</name>
    <dbReference type="NCBI Taxonomy" id="2772557"/>
    <lineage>
        <taxon>Bacteria</taxon>
        <taxon>Pseudomonadati</taxon>
        <taxon>Thermodesulfobacteriota</taxon>
        <taxon>Desulfobulbia</taxon>
        <taxon>Desulfobulbales</taxon>
        <taxon>Desulfobulbaceae</taxon>
        <taxon>Desulfomarina</taxon>
    </lineage>
</organism>
<accession>A0A8D5JNA7</accession>
<evidence type="ECO:0000256" key="2">
    <source>
        <dbReference type="ARBA" id="ARBA00023125"/>
    </source>
</evidence>
<dbReference type="Proteomes" id="UP000826725">
    <property type="component" value="Chromosome"/>
</dbReference>
<dbReference type="Pfam" id="PF00392">
    <property type="entry name" value="GntR"/>
    <property type="match status" value="1"/>
</dbReference>
<dbReference type="PANTHER" id="PTHR43537">
    <property type="entry name" value="TRANSCRIPTIONAL REGULATOR, GNTR FAMILY"/>
    <property type="match status" value="1"/>
</dbReference>
<dbReference type="SMART" id="SM00895">
    <property type="entry name" value="FCD"/>
    <property type="match status" value="1"/>
</dbReference>
<evidence type="ECO:0000313" key="5">
    <source>
        <dbReference type="EMBL" id="BCL62482.1"/>
    </source>
</evidence>
<dbReference type="Pfam" id="PF07729">
    <property type="entry name" value="FCD"/>
    <property type="match status" value="1"/>
</dbReference>
<keyword evidence="6" id="KW-1185">Reference proteome</keyword>
<feature type="domain" description="HTH gntR-type" evidence="4">
    <location>
        <begin position="28"/>
        <end position="96"/>
    </location>
</feature>
<dbReference type="GO" id="GO:0003677">
    <property type="term" value="F:DNA binding"/>
    <property type="evidence" value="ECO:0007669"/>
    <property type="project" value="UniProtKB-KW"/>
</dbReference>
<reference evidence="5" key="1">
    <citation type="submission" date="2020-09" db="EMBL/GenBank/DDBJ databases">
        <title>Desulfogranum mesoprofundum gen. nov., sp. nov., a novel mesophilic, sulfate-reducing chemolithoautotroph isolated from a deep-sea hydrothermal vent chimney in the Suiyo Seamount.</title>
        <authorList>
            <person name="Hashimoto Y."/>
            <person name="Nakagawa S."/>
        </authorList>
    </citation>
    <scope>NUCLEOTIDE SEQUENCE</scope>
    <source>
        <strain evidence="5">KT2</strain>
    </source>
</reference>
<dbReference type="PROSITE" id="PS50949">
    <property type="entry name" value="HTH_GNTR"/>
    <property type="match status" value="1"/>
</dbReference>
<dbReference type="RefSeq" id="WP_228854832.1">
    <property type="nucleotide sequence ID" value="NZ_AP024086.1"/>
</dbReference>
<keyword evidence="3" id="KW-0804">Transcription</keyword>
<evidence type="ECO:0000259" key="4">
    <source>
        <dbReference type="PROSITE" id="PS50949"/>
    </source>
</evidence>
<dbReference type="SMART" id="SM00345">
    <property type="entry name" value="HTH_GNTR"/>
    <property type="match status" value="1"/>
</dbReference>
<dbReference type="InterPro" id="IPR011711">
    <property type="entry name" value="GntR_C"/>
</dbReference>
<sequence length="253" mass="29015">MLIIEVHKTHSVQESDYAHTRKDKTTESLHHERRGLQYASLVDHGRGAQAGEKLLDKELAEHMGVSRTPVREALRRLEDKELVESSANRWTRVSEVSIKEPERIYPIIWTLEELAVSLAVFHLTQDDFKKMEMANTALGKALDTEDPVKASLADIQFHDVFIERSDNHHLVTILRDLKIKYRRVEVTYFEGYASAKYSLEEHFSILDALRSGDVQEAQAQIRSNWQNSLKRLKDIESRTILPSLGAEGTGQKQ</sequence>
<proteinExistence type="predicted"/>
<gene>
    <name evidence="5" type="ORF">DGMP_31750</name>
</gene>
<protein>
    <recommendedName>
        <fullName evidence="4">HTH gntR-type domain-containing protein</fullName>
    </recommendedName>
</protein>
<evidence type="ECO:0000256" key="1">
    <source>
        <dbReference type="ARBA" id="ARBA00023015"/>
    </source>
</evidence>
<dbReference type="InterPro" id="IPR000524">
    <property type="entry name" value="Tscrpt_reg_HTH_GntR"/>
</dbReference>
<name>A0A8D5JNA7_9BACT</name>
<dbReference type="PANTHER" id="PTHR43537:SF24">
    <property type="entry name" value="GLUCONATE OPERON TRANSCRIPTIONAL REPRESSOR"/>
    <property type="match status" value="1"/>
</dbReference>